<reference evidence="2 3" key="1">
    <citation type="submission" date="2014-06" db="EMBL/GenBank/DDBJ databases">
        <authorList>
            <person name="Teng J.L."/>
            <person name="Huang Y."/>
            <person name="Tse H."/>
            <person name="Lau S.K."/>
            <person name="Woo P.C."/>
        </authorList>
    </citation>
    <scope>NUCLEOTIDE SEQUENCE [LARGE SCALE GENOMIC DNA]</scope>
    <source>
        <strain evidence="2 3">HKU4</strain>
    </source>
</reference>
<dbReference type="RefSeq" id="WP_052076755.1">
    <property type="nucleotide sequence ID" value="NZ_JABTYC020000020.1"/>
</dbReference>
<evidence type="ECO:0000313" key="2">
    <source>
        <dbReference type="EMBL" id="KGM37462.1"/>
    </source>
</evidence>
<feature type="transmembrane region" description="Helical" evidence="1">
    <location>
        <begin position="125"/>
        <end position="144"/>
    </location>
</feature>
<feature type="transmembrane region" description="Helical" evidence="1">
    <location>
        <begin position="96"/>
        <end position="113"/>
    </location>
</feature>
<dbReference type="PATRIC" id="fig|176090.4.peg.732"/>
<dbReference type="Proteomes" id="UP000030019">
    <property type="component" value="Unassembled WGS sequence"/>
</dbReference>
<keyword evidence="1" id="KW-0812">Transmembrane</keyword>
<gene>
    <name evidence="2" type="ORF">SSIN_0738</name>
</gene>
<keyword evidence="1" id="KW-0472">Membrane</keyword>
<name>A0A0A0DKH9_9STRE</name>
<protein>
    <submittedName>
        <fullName evidence="2">Uncharacterized protein</fullName>
    </submittedName>
</protein>
<evidence type="ECO:0000256" key="1">
    <source>
        <dbReference type="SAM" id="Phobius"/>
    </source>
</evidence>
<dbReference type="AlphaFoldDB" id="A0A0A0DKH9"/>
<feature type="transmembrane region" description="Helical" evidence="1">
    <location>
        <begin position="65"/>
        <end position="84"/>
    </location>
</feature>
<proteinExistence type="predicted"/>
<accession>A0A0A0DKH9</accession>
<sequence>MVFIDLEYKKPKKKKKTKKKRDYYLVLLVLLKWLAEFVYFVGIVFVAGTALLLLTHNILGIPLNYIHIVSLVGSFAYMLIGFLVTNSFENITIASNYFKILSALGYLSVISYFDNRLFVFLKDPVIDLYLAAPFLLAIIYKRYYRKLVYRAVFKKQQSVSFYSQYSNTDEIKDSMMKAVRDTVKEKHQRNVEVVGKNFRQDAKGNVVGIFKIVLARKLLGASKPKLMLITLRFNLNNNE</sequence>
<comment type="caution">
    <text evidence="2">The sequence shown here is derived from an EMBL/GenBank/DDBJ whole genome shotgun (WGS) entry which is preliminary data.</text>
</comment>
<evidence type="ECO:0000313" key="3">
    <source>
        <dbReference type="Proteomes" id="UP000030019"/>
    </source>
</evidence>
<dbReference type="EMBL" id="JPEN01000053">
    <property type="protein sequence ID" value="KGM37462.1"/>
    <property type="molecule type" value="Genomic_DNA"/>
</dbReference>
<keyword evidence="1" id="KW-1133">Transmembrane helix</keyword>
<feature type="transmembrane region" description="Helical" evidence="1">
    <location>
        <begin position="23"/>
        <end position="53"/>
    </location>
</feature>
<organism evidence="2 3">
    <name type="scientific">Streptococcus sinensis</name>
    <dbReference type="NCBI Taxonomy" id="176090"/>
    <lineage>
        <taxon>Bacteria</taxon>
        <taxon>Bacillati</taxon>
        <taxon>Bacillota</taxon>
        <taxon>Bacilli</taxon>
        <taxon>Lactobacillales</taxon>
        <taxon>Streptococcaceae</taxon>
        <taxon>Streptococcus</taxon>
    </lineage>
</organism>
<keyword evidence="3" id="KW-1185">Reference proteome</keyword>